<dbReference type="AlphaFoldDB" id="A0A9X3LTH0"/>
<name>A0A9X3LTH0_9CORY</name>
<evidence type="ECO:0000313" key="3">
    <source>
        <dbReference type="Proteomes" id="UP001146468"/>
    </source>
</evidence>
<protein>
    <recommendedName>
        <fullName evidence="4">Lipoprotein</fullName>
    </recommendedName>
</protein>
<evidence type="ECO:0008006" key="4">
    <source>
        <dbReference type="Google" id="ProtNLM"/>
    </source>
</evidence>
<proteinExistence type="predicted"/>
<dbReference type="Proteomes" id="UP001146468">
    <property type="component" value="Unassembled WGS sequence"/>
</dbReference>
<organism evidence="2 3">
    <name type="scientific">Corynebacterium meitnerae</name>
    <dbReference type="NCBI Taxonomy" id="2913498"/>
    <lineage>
        <taxon>Bacteria</taxon>
        <taxon>Bacillati</taxon>
        <taxon>Actinomycetota</taxon>
        <taxon>Actinomycetes</taxon>
        <taxon>Mycobacteriales</taxon>
        <taxon>Corynebacteriaceae</taxon>
        <taxon>Corynebacterium</taxon>
    </lineage>
</organism>
<dbReference type="PROSITE" id="PS51257">
    <property type="entry name" value="PROKAR_LIPOPROTEIN"/>
    <property type="match status" value="1"/>
</dbReference>
<sequence length="318" mass="34481">MFRKITAVVAALASLALAGCVSSKITRELAPEFAQWAATQPALVDLKFSAALAGGIPTNSIDVVGDVHVGSVAEFFSSLDQLYARLAEMPDGDRLGLDLNVNADIEGTPFTWKGSNWEPGRDKELTAVFEPFATPEVRTVLMEDFSRGLRAEVYRDFEISDEDAHAYRDMLLRHLDGVQPSGSIELIGFPLARPTLTDEEGASRRISPVLRLSEFPQGYAATAALADKVDAATPYAVRSVWSFEGFYHWDFYTEDEYSEEAMKQLRSLLSSPAAGAPVGVQIKGPDGRLGEAIVGAPMSEQPEDTGPWGDRMAKAFAG</sequence>
<comment type="caution">
    <text evidence="2">The sequence shown here is derived from an EMBL/GenBank/DDBJ whole genome shotgun (WGS) entry which is preliminary data.</text>
</comment>
<dbReference type="EMBL" id="JAKMUS010000006">
    <property type="protein sequence ID" value="MCZ9293844.1"/>
    <property type="molecule type" value="Genomic_DNA"/>
</dbReference>
<evidence type="ECO:0000313" key="2">
    <source>
        <dbReference type="EMBL" id="MCZ9293844.1"/>
    </source>
</evidence>
<keyword evidence="3" id="KW-1185">Reference proteome</keyword>
<feature type="signal peptide" evidence="1">
    <location>
        <begin position="1"/>
        <end position="18"/>
    </location>
</feature>
<accession>A0A9X3LTH0</accession>
<evidence type="ECO:0000256" key="1">
    <source>
        <dbReference type="SAM" id="SignalP"/>
    </source>
</evidence>
<reference evidence="2" key="1">
    <citation type="submission" date="2022-02" db="EMBL/GenBank/DDBJ databases">
        <title>Corynebacterium sp. from urogenital microbiome.</title>
        <authorList>
            <person name="Cappelli E.A."/>
            <person name="Ribeiro T.G."/>
            <person name="Peixe L."/>
        </authorList>
    </citation>
    <scope>NUCLEOTIDE SEQUENCE</scope>
    <source>
        <strain evidence="2">C8Ua_172</strain>
    </source>
</reference>
<gene>
    <name evidence="2" type="ORF">L8U60_05020</name>
</gene>
<feature type="chain" id="PRO_5040808379" description="Lipoprotein" evidence="1">
    <location>
        <begin position="19"/>
        <end position="318"/>
    </location>
</feature>
<keyword evidence="1" id="KW-0732">Signal</keyword>
<dbReference type="RefSeq" id="WP_269965279.1">
    <property type="nucleotide sequence ID" value="NZ_JAKMUS010000006.1"/>
</dbReference>